<comment type="cofactor">
    <cofactor evidence="11">
        <name>Mg(2+)</name>
        <dbReference type="ChEBI" id="CHEBI:18420"/>
    </cofactor>
    <text evidence="11">Binds 2 magnesium ions per subunit. The magnesium ions interact primarily with the substrate.</text>
</comment>
<reference evidence="17 18" key="1">
    <citation type="submission" date="2023-01" db="EMBL/GenBank/DDBJ databases">
        <authorList>
            <person name="Whitehead M."/>
        </authorList>
    </citation>
    <scope>NUCLEOTIDE SEQUENCE [LARGE SCALE GENOMIC DNA]</scope>
</reference>
<evidence type="ECO:0000256" key="6">
    <source>
        <dbReference type="ARBA" id="ARBA00022741"/>
    </source>
</evidence>
<accession>A0AAV0WWD1</accession>
<dbReference type="PANTHER" id="PTHR11964">
    <property type="entry name" value="S-ADENOSYLMETHIONINE SYNTHETASE"/>
    <property type="match status" value="1"/>
</dbReference>
<dbReference type="SUPFAM" id="SSF55973">
    <property type="entry name" value="S-adenosylmethionine synthetase"/>
    <property type="match status" value="3"/>
</dbReference>
<dbReference type="Pfam" id="PF02772">
    <property type="entry name" value="S-AdoMet_synt_M"/>
    <property type="match status" value="1"/>
</dbReference>
<evidence type="ECO:0000256" key="1">
    <source>
        <dbReference type="ARBA" id="ARBA00005224"/>
    </source>
</evidence>
<dbReference type="InterPro" id="IPR002133">
    <property type="entry name" value="S-AdoMet_synthetase"/>
</dbReference>
<dbReference type="PROSITE" id="PS00376">
    <property type="entry name" value="ADOMET_SYNTHASE_1"/>
    <property type="match status" value="1"/>
</dbReference>
<evidence type="ECO:0000256" key="12">
    <source>
        <dbReference type="RuleBase" id="RU004462"/>
    </source>
</evidence>
<sequence length="409" mass="45008">MSEEKKYAPTNGFANGHGNGELPPEGPDGEMFLFTSESVGEGHPDKMCDQISDAILDAHLEQDPDAKVACETVTKTGMVLLCGEITSKANVDYQRVVRDTIKHIGYDDSSKGFDYKTCSVMLAIDQQSPNIAAGVHINRNAEEVGAGDQGLMFGYATDETEECMPLTVVLAHKLNEKVSELRRNGVLWWARPDTKTQVTCEYCLVGGACIPQRVHTVVISVQHSEKISLEDLRQEVMSKVVKTVIPSQYLDDRTVFHINPCGQFVMGGPQSDAGLTGRKIIVDTYGGWGAHGGGAFSGKDFTKVDRSAAYAARWVAKSLVKSGLCKRCLVQVSYAIGVAEPISITLFHYGTSTKTQKELLRIVNSNFDLRPGRIVRDLNLRNPIYQKTSTYGHFGRDIFPWEKPKVLVE</sequence>
<evidence type="ECO:0000259" key="16">
    <source>
        <dbReference type="Pfam" id="PF02773"/>
    </source>
</evidence>
<organism evidence="17 18">
    <name type="scientific">Macrosiphum euphorbiae</name>
    <name type="common">potato aphid</name>
    <dbReference type="NCBI Taxonomy" id="13131"/>
    <lineage>
        <taxon>Eukaryota</taxon>
        <taxon>Metazoa</taxon>
        <taxon>Ecdysozoa</taxon>
        <taxon>Arthropoda</taxon>
        <taxon>Hexapoda</taxon>
        <taxon>Insecta</taxon>
        <taxon>Pterygota</taxon>
        <taxon>Neoptera</taxon>
        <taxon>Paraneoptera</taxon>
        <taxon>Hemiptera</taxon>
        <taxon>Sternorrhyncha</taxon>
        <taxon>Aphidomorpha</taxon>
        <taxon>Aphidoidea</taxon>
        <taxon>Aphididae</taxon>
        <taxon>Macrosiphini</taxon>
        <taxon>Macrosiphum</taxon>
    </lineage>
</organism>
<evidence type="ECO:0000256" key="5">
    <source>
        <dbReference type="ARBA" id="ARBA00022723"/>
    </source>
</evidence>
<keyword evidence="4 11" id="KW-0808">Transferase</keyword>
<protein>
    <recommendedName>
        <fullName evidence="11">S-adenosylmethionine synthase</fullName>
        <ecNumber evidence="11">2.5.1.6</ecNumber>
    </recommendedName>
</protein>
<dbReference type="FunFam" id="3.30.300.10:FF:000001">
    <property type="entry name" value="S-adenosylmethionine synthase"/>
    <property type="match status" value="1"/>
</dbReference>
<dbReference type="CDD" id="cd18079">
    <property type="entry name" value="S-AdoMet_synt"/>
    <property type="match status" value="1"/>
</dbReference>
<comment type="caution">
    <text evidence="17">The sequence shown here is derived from an EMBL/GenBank/DDBJ whole genome shotgun (WGS) entry which is preliminary data.</text>
</comment>
<evidence type="ECO:0000259" key="14">
    <source>
        <dbReference type="Pfam" id="PF00438"/>
    </source>
</evidence>
<dbReference type="Pfam" id="PF02773">
    <property type="entry name" value="S-AdoMet_synt_C"/>
    <property type="match status" value="1"/>
</dbReference>
<comment type="catalytic activity">
    <reaction evidence="10 11">
        <text>L-methionine + ATP + H2O = S-adenosyl-L-methionine + phosphate + diphosphate</text>
        <dbReference type="Rhea" id="RHEA:21080"/>
        <dbReference type="ChEBI" id="CHEBI:15377"/>
        <dbReference type="ChEBI" id="CHEBI:30616"/>
        <dbReference type="ChEBI" id="CHEBI:33019"/>
        <dbReference type="ChEBI" id="CHEBI:43474"/>
        <dbReference type="ChEBI" id="CHEBI:57844"/>
        <dbReference type="ChEBI" id="CHEBI:59789"/>
        <dbReference type="EC" id="2.5.1.6"/>
    </reaction>
</comment>
<keyword evidence="9 11" id="KW-0630">Potassium</keyword>
<feature type="domain" description="S-adenosylmethionine synthetase N-terminal" evidence="14">
    <location>
        <begin position="32"/>
        <end position="129"/>
    </location>
</feature>
<name>A0AAV0WWD1_9HEMI</name>
<comment type="pathway">
    <text evidence="1 11">Amino-acid biosynthesis; S-adenosyl-L-methionine biosynthesis; S-adenosyl-L-methionine from L-methionine: step 1/1.</text>
</comment>
<evidence type="ECO:0000256" key="3">
    <source>
        <dbReference type="ARBA" id="ARBA00022563"/>
    </source>
</evidence>
<dbReference type="PROSITE" id="PS00377">
    <property type="entry name" value="ADOMET_SYNTHASE_2"/>
    <property type="match status" value="1"/>
</dbReference>
<dbReference type="InterPro" id="IPR022628">
    <property type="entry name" value="S-AdoMet_synt_N"/>
</dbReference>
<evidence type="ECO:0000256" key="2">
    <source>
        <dbReference type="ARBA" id="ARBA00009685"/>
    </source>
</evidence>
<dbReference type="InterPro" id="IPR022636">
    <property type="entry name" value="S-AdoMet_synthetase_sfam"/>
</dbReference>
<keyword evidence="6 11" id="KW-0547">Nucleotide-binding</keyword>
<dbReference type="EMBL" id="CARXXK010000002">
    <property type="protein sequence ID" value="CAI6359852.1"/>
    <property type="molecule type" value="Genomic_DNA"/>
</dbReference>
<evidence type="ECO:0000256" key="13">
    <source>
        <dbReference type="SAM" id="MobiDB-lite"/>
    </source>
</evidence>
<evidence type="ECO:0000313" key="18">
    <source>
        <dbReference type="Proteomes" id="UP001160148"/>
    </source>
</evidence>
<feature type="domain" description="S-adenosylmethionine synthetase C-terminal" evidence="16">
    <location>
        <begin position="266"/>
        <end position="403"/>
    </location>
</feature>
<keyword evidence="5 11" id="KW-0479">Metal-binding</keyword>
<evidence type="ECO:0000313" key="17">
    <source>
        <dbReference type="EMBL" id="CAI6359852.1"/>
    </source>
</evidence>
<dbReference type="Pfam" id="PF00438">
    <property type="entry name" value="S-AdoMet_synt_N"/>
    <property type="match status" value="1"/>
</dbReference>
<dbReference type="InterPro" id="IPR022629">
    <property type="entry name" value="S-AdoMet_synt_central"/>
</dbReference>
<dbReference type="InterPro" id="IPR022631">
    <property type="entry name" value="ADOMET_SYNTHASE_CS"/>
</dbReference>
<evidence type="ECO:0000256" key="8">
    <source>
        <dbReference type="ARBA" id="ARBA00022842"/>
    </source>
</evidence>
<keyword evidence="18" id="KW-1185">Reference proteome</keyword>
<evidence type="ECO:0000256" key="9">
    <source>
        <dbReference type="ARBA" id="ARBA00022958"/>
    </source>
</evidence>
<dbReference type="GO" id="GO:0046872">
    <property type="term" value="F:metal ion binding"/>
    <property type="evidence" value="ECO:0007669"/>
    <property type="project" value="UniProtKB-KW"/>
</dbReference>
<keyword evidence="8 11" id="KW-0460">Magnesium</keyword>
<proteinExistence type="inferred from homology"/>
<comment type="similarity">
    <text evidence="2 12">Belongs to the AdoMet synthase family.</text>
</comment>
<dbReference type="AlphaFoldDB" id="A0AAV0WWD1"/>
<dbReference type="EC" id="2.5.1.6" evidence="11"/>
<evidence type="ECO:0000256" key="11">
    <source>
        <dbReference type="RuleBase" id="RU000541"/>
    </source>
</evidence>
<feature type="region of interest" description="Disordered" evidence="13">
    <location>
        <begin position="1"/>
        <end position="29"/>
    </location>
</feature>
<evidence type="ECO:0000256" key="10">
    <source>
        <dbReference type="ARBA" id="ARBA00048344"/>
    </source>
</evidence>
<dbReference type="Proteomes" id="UP001160148">
    <property type="component" value="Unassembled WGS sequence"/>
</dbReference>
<dbReference type="NCBIfam" id="TIGR01034">
    <property type="entry name" value="metK"/>
    <property type="match status" value="1"/>
</dbReference>
<evidence type="ECO:0000259" key="15">
    <source>
        <dbReference type="Pfam" id="PF02772"/>
    </source>
</evidence>
<keyword evidence="3 11" id="KW-0554">One-carbon metabolism</keyword>
<dbReference type="GO" id="GO:0005524">
    <property type="term" value="F:ATP binding"/>
    <property type="evidence" value="ECO:0007669"/>
    <property type="project" value="UniProtKB-KW"/>
</dbReference>
<comment type="cofactor">
    <cofactor evidence="11">
        <name>K(+)</name>
        <dbReference type="ChEBI" id="CHEBI:29103"/>
    </cofactor>
    <text evidence="11">Binds 1 potassium ion per subunit. The potassium ion interacts primarily with the substrate.</text>
</comment>
<dbReference type="PIRSF" id="PIRSF000497">
    <property type="entry name" value="MAT"/>
    <property type="match status" value="1"/>
</dbReference>
<evidence type="ECO:0000256" key="7">
    <source>
        <dbReference type="ARBA" id="ARBA00022840"/>
    </source>
</evidence>
<feature type="domain" description="S-adenosylmethionine synthetase central" evidence="15">
    <location>
        <begin position="143"/>
        <end position="264"/>
    </location>
</feature>
<comment type="function">
    <text evidence="11">Catalyzes the formation of S-adenosylmethionine from methionine and ATP.</text>
</comment>
<dbReference type="FunFam" id="3.30.300.10:FF:000003">
    <property type="entry name" value="S-adenosylmethionine synthase"/>
    <property type="match status" value="1"/>
</dbReference>
<keyword evidence="7 11" id="KW-0067">ATP-binding</keyword>
<dbReference type="GO" id="GO:0006730">
    <property type="term" value="P:one-carbon metabolic process"/>
    <property type="evidence" value="ECO:0007669"/>
    <property type="project" value="UniProtKB-KW"/>
</dbReference>
<dbReference type="HAMAP" id="MF_00086">
    <property type="entry name" value="S_AdoMet_synth1"/>
    <property type="match status" value="1"/>
</dbReference>
<dbReference type="FunFam" id="3.30.300.10:FF:000004">
    <property type="entry name" value="S-adenosylmethionine synthase"/>
    <property type="match status" value="1"/>
</dbReference>
<evidence type="ECO:0000256" key="4">
    <source>
        <dbReference type="ARBA" id="ARBA00022679"/>
    </source>
</evidence>
<dbReference type="InterPro" id="IPR022630">
    <property type="entry name" value="S-AdoMet_synt_C"/>
</dbReference>
<dbReference type="GO" id="GO:0004478">
    <property type="term" value="F:methionine adenosyltransferase activity"/>
    <property type="evidence" value="ECO:0007669"/>
    <property type="project" value="UniProtKB-EC"/>
</dbReference>
<dbReference type="Gene3D" id="3.30.300.10">
    <property type="match status" value="3"/>
</dbReference>
<dbReference type="GO" id="GO:0006556">
    <property type="term" value="P:S-adenosylmethionine biosynthetic process"/>
    <property type="evidence" value="ECO:0007669"/>
    <property type="project" value="InterPro"/>
</dbReference>
<gene>
    <name evidence="17" type="ORF">MEUPH1_LOCUS15220</name>
</gene>